<reference evidence="2 3" key="1">
    <citation type="journal article" date="2021" name="Sci. Rep.">
        <title>The genome of the diatom Chaetoceros tenuissimus carries an ancient integrated fragment of an extant virus.</title>
        <authorList>
            <person name="Hongo Y."/>
            <person name="Kimura K."/>
            <person name="Takaki Y."/>
            <person name="Yoshida Y."/>
            <person name="Baba S."/>
            <person name="Kobayashi G."/>
            <person name="Nagasaki K."/>
            <person name="Hano T."/>
            <person name="Tomaru Y."/>
        </authorList>
    </citation>
    <scope>NUCLEOTIDE SEQUENCE [LARGE SCALE GENOMIC DNA]</scope>
    <source>
        <strain evidence="2 3">NIES-3715</strain>
    </source>
</reference>
<proteinExistence type="predicted"/>
<evidence type="ECO:0000313" key="2">
    <source>
        <dbReference type="EMBL" id="GFH52777.1"/>
    </source>
</evidence>
<gene>
    <name evidence="2" type="ORF">CTEN210_09253</name>
</gene>
<evidence type="ECO:0000313" key="3">
    <source>
        <dbReference type="Proteomes" id="UP001054902"/>
    </source>
</evidence>
<organism evidence="2 3">
    <name type="scientific">Chaetoceros tenuissimus</name>
    <dbReference type="NCBI Taxonomy" id="426638"/>
    <lineage>
        <taxon>Eukaryota</taxon>
        <taxon>Sar</taxon>
        <taxon>Stramenopiles</taxon>
        <taxon>Ochrophyta</taxon>
        <taxon>Bacillariophyta</taxon>
        <taxon>Coscinodiscophyceae</taxon>
        <taxon>Chaetocerotophycidae</taxon>
        <taxon>Chaetocerotales</taxon>
        <taxon>Chaetocerotaceae</taxon>
        <taxon>Chaetoceros</taxon>
    </lineage>
</organism>
<dbReference type="AlphaFoldDB" id="A0AAD3CVF4"/>
<feature type="region of interest" description="Disordered" evidence="1">
    <location>
        <begin position="19"/>
        <end position="38"/>
    </location>
</feature>
<keyword evidence="3" id="KW-1185">Reference proteome</keyword>
<feature type="compositionally biased region" description="Low complexity" evidence="1">
    <location>
        <begin position="29"/>
        <end position="38"/>
    </location>
</feature>
<sequence length="255" mass="28161">MSIETPWSHELGALALAPLPSSKQSGADSVTSSPASISSESSRRMQQLWPVLLYPSWSKAVLKSGLLNDVDSLKIVGVKKAILIKDLAKNRVPKRVALGSASATTKFRPKVVAHYLGFGEEASWTSISAAAVKKYTIESCKKILLDLQEECGKADSVNNFASLYQAMQEASILLEKPSYKPENICADYNIENNFRKMDKQNGAQRHEKSKPSNPNNDEAEEMNFTPENFDDWRQGGNTQKGTQTQDFSQCSINQL</sequence>
<name>A0AAD3CVF4_9STRA</name>
<feature type="compositionally biased region" description="Polar residues" evidence="1">
    <location>
        <begin position="246"/>
        <end position="255"/>
    </location>
</feature>
<feature type="compositionally biased region" description="Low complexity" evidence="1">
    <location>
        <begin position="234"/>
        <end position="245"/>
    </location>
</feature>
<dbReference type="EMBL" id="BLLK01000046">
    <property type="protein sequence ID" value="GFH52777.1"/>
    <property type="molecule type" value="Genomic_DNA"/>
</dbReference>
<evidence type="ECO:0000256" key="1">
    <source>
        <dbReference type="SAM" id="MobiDB-lite"/>
    </source>
</evidence>
<feature type="compositionally biased region" description="Basic and acidic residues" evidence="1">
    <location>
        <begin position="200"/>
        <end position="210"/>
    </location>
</feature>
<dbReference type="Proteomes" id="UP001054902">
    <property type="component" value="Unassembled WGS sequence"/>
</dbReference>
<feature type="region of interest" description="Disordered" evidence="1">
    <location>
        <begin position="200"/>
        <end position="255"/>
    </location>
</feature>
<protein>
    <submittedName>
        <fullName evidence="2">Uncharacterized protein</fullName>
    </submittedName>
</protein>
<accession>A0AAD3CVF4</accession>
<comment type="caution">
    <text evidence="2">The sequence shown here is derived from an EMBL/GenBank/DDBJ whole genome shotgun (WGS) entry which is preliminary data.</text>
</comment>